<accession>A0A9D1NVA8</accession>
<keyword evidence="3" id="KW-0378">Hydrolase</keyword>
<proteinExistence type="predicted"/>
<feature type="transmembrane region" description="Helical" evidence="1">
    <location>
        <begin position="110"/>
        <end position="129"/>
    </location>
</feature>
<dbReference type="Proteomes" id="UP000886723">
    <property type="component" value="Unassembled WGS sequence"/>
</dbReference>
<evidence type="ECO:0000313" key="4">
    <source>
        <dbReference type="Proteomes" id="UP000886723"/>
    </source>
</evidence>
<keyword evidence="1" id="KW-0812">Transmembrane</keyword>
<feature type="transmembrane region" description="Helical" evidence="1">
    <location>
        <begin position="149"/>
        <end position="169"/>
    </location>
</feature>
<dbReference type="GO" id="GO:0004175">
    <property type="term" value="F:endopeptidase activity"/>
    <property type="evidence" value="ECO:0007669"/>
    <property type="project" value="UniProtKB-ARBA"/>
</dbReference>
<feature type="transmembrane region" description="Helical" evidence="1">
    <location>
        <begin position="181"/>
        <end position="200"/>
    </location>
</feature>
<dbReference type="PANTHER" id="PTHR36435">
    <property type="entry name" value="SLR1288 PROTEIN"/>
    <property type="match status" value="1"/>
</dbReference>
<comment type="caution">
    <text evidence="3">The sequence shown here is derived from an EMBL/GenBank/DDBJ whole genome shotgun (WGS) entry which is preliminary data.</text>
</comment>
<gene>
    <name evidence="3" type="ORF">IAA63_06345</name>
</gene>
<keyword evidence="3" id="KW-0645">Protease</keyword>
<dbReference type="AlphaFoldDB" id="A0A9D1NVA8"/>
<dbReference type="PANTHER" id="PTHR36435:SF1">
    <property type="entry name" value="CAAX AMINO TERMINAL PROTEASE FAMILY PROTEIN"/>
    <property type="match status" value="1"/>
</dbReference>
<evidence type="ECO:0000313" key="3">
    <source>
        <dbReference type="EMBL" id="HIV12744.1"/>
    </source>
</evidence>
<evidence type="ECO:0000256" key="1">
    <source>
        <dbReference type="SAM" id="Phobius"/>
    </source>
</evidence>
<keyword evidence="1" id="KW-1133">Transmembrane helix</keyword>
<dbReference type="InterPro" id="IPR003675">
    <property type="entry name" value="Rce1/LyrA-like_dom"/>
</dbReference>
<feature type="transmembrane region" description="Helical" evidence="1">
    <location>
        <begin position="69"/>
        <end position="90"/>
    </location>
</feature>
<keyword evidence="1" id="KW-0472">Membrane</keyword>
<dbReference type="InterPro" id="IPR052710">
    <property type="entry name" value="CAAX_protease"/>
</dbReference>
<reference evidence="3" key="2">
    <citation type="journal article" date="2021" name="PeerJ">
        <title>Extensive microbial diversity within the chicken gut microbiome revealed by metagenomics and culture.</title>
        <authorList>
            <person name="Gilroy R."/>
            <person name="Ravi A."/>
            <person name="Getino M."/>
            <person name="Pursley I."/>
            <person name="Horton D.L."/>
            <person name="Alikhan N.F."/>
            <person name="Baker D."/>
            <person name="Gharbi K."/>
            <person name="Hall N."/>
            <person name="Watson M."/>
            <person name="Adriaenssens E.M."/>
            <person name="Foster-Nyarko E."/>
            <person name="Jarju S."/>
            <person name="Secka A."/>
            <person name="Antonio M."/>
            <person name="Oren A."/>
            <person name="Chaudhuri R.R."/>
            <person name="La Ragione R."/>
            <person name="Hildebrand F."/>
            <person name="Pallen M.J."/>
        </authorList>
    </citation>
    <scope>NUCLEOTIDE SEQUENCE</scope>
    <source>
        <strain evidence="3">ChiBcec2-4451</strain>
    </source>
</reference>
<sequence length="278" mass="30707">MFGSLKGRKDGIEIGKKILIFLYGLTPTLAWLAVQVILSVGYGISWLFLQGPAKMFPAAAKLLELLDSQGVYLLSILVNVIFFAFGIFWYRAVLKKEERDTARRLSLAGWGYGLCVGLAVQAVSIYFLMAAAFAAPSAMEEYGQLMDSMGIGAPTLLSLLYGTVAAPVVEELIYRGLTLKIFQKAFPFWAANVMQAALFGLMHMNLIQSSYAFLLGMLLGWLGRKYGTLKGCILCHFVINLSGNLIGYLPQPLLTRFLLFVVFAAALLPLRKKTLFKY</sequence>
<evidence type="ECO:0000259" key="2">
    <source>
        <dbReference type="Pfam" id="PF02517"/>
    </source>
</evidence>
<feature type="domain" description="CAAX prenyl protease 2/Lysostaphin resistance protein A-like" evidence="2">
    <location>
        <begin position="155"/>
        <end position="241"/>
    </location>
</feature>
<dbReference type="EMBL" id="DVON01000141">
    <property type="protein sequence ID" value="HIV12744.1"/>
    <property type="molecule type" value="Genomic_DNA"/>
</dbReference>
<dbReference type="GO" id="GO:0080120">
    <property type="term" value="P:CAAX-box protein maturation"/>
    <property type="evidence" value="ECO:0007669"/>
    <property type="project" value="UniProtKB-ARBA"/>
</dbReference>
<feature type="transmembrane region" description="Helical" evidence="1">
    <location>
        <begin position="20"/>
        <end position="49"/>
    </location>
</feature>
<reference evidence="3" key="1">
    <citation type="submission" date="2020-10" db="EMBL/GenBank/DDBJ databases">
        <authorList>
            <person name="Gilroy R."/>
        </authorList>
    </citation>
    <scope>NUCLEOTIDE SEQUENCE</scope>
    <source>
        <strain evidence="3">ChiBcec2-4451</strain>
    </source>
</reference>
<dbReference type="GO" id="GO:0008237">
    <property type="term" value="F:metallopeptidase activity"/>
    <property type="evidence" value="ECO:0007669"/>
    <property type="project" value="UniProtKB-KW"/>
</dbReference>
<dbReference type="Pfam" id="PF02517">
    <property type="entry name" value="Rce1-like"/>
    <property type="match status" value="1"/>
</dbReference>
<protein>
    <submittedName>
        <fullName evidence="3">CPBP family intramembrane metalloprotease</fullName>
    </submittedName>
</protein>
<feature type="transmembrane region" description="Helical" evidence="1">
    <location>
        <begin position="253"/>
        <end position="270"/>
    </location>
</feature>
<organism evidence="3 4">
    <name type="scientific">Candidatus Pullilachnospira stercoravium</name>
    <dbReference type="NCBI Taxonomy" id="2840913"/>
    <lineage>
        <taxon>Bacteria</taxon>
        <taxon>Bacillati</taxon>
        <taxon>Bacillota</taxon>
        <taxon>Clostridia</taxon>
        <taxon>Lachnospirales</taxon>
        <taxon>Lachnospiraceae</taxon>
        <taxon>Lachnospiraceae incertae sedis</taxon>
        <taxon>Candidatus Pullilachnospira</taxon>
    </lineage>
</organism>
<keyword evidence="3" id="KW-0482">Metalloprotease</keyword>
<name>A0A9D1NVA8_9FIRM</name>